<dbReference type="EMBL" id="JACJVO010000010">
    <property type="protein sequence ID" value="MBB6731279.1"/>
    <property type="molecule type" value="Genomic_DNA"/>
</dbReference>
<dbReference type="AlphaFoldDB" id="A0A7X0SM00"/>
<dbReference type="PANTHER" id="PTHR40032">
    <property type="entry name" value="EXPORTED PROTEIN-RELATED"/>
    <property type="match status" value="1"/>
</dbReference>
<gene>
    <name evidence="2" type="ORF">H7C18_10205</name>
</gene>
<dbReference type="PANTHER" id="PTHR40032:SF1">
    <property type="entry name" value="EXPORTED PROTEIN"/>
    <property type="match status" value="1"/>
</dbReference>
<dbReference type="Proteomes" id="UP000564644">
    <property type="component" value="Unassembled WGS sequence"/>
</dbReference>
<reference evidence="2 3" key="1">
    <citation type="submission" date="2020-08" db="EMBL/GenBank/DDBJ databases">
        <title>Cohnella phylogeny.</title>
        <authorList>
            <person name="Dunlap C."/>
        </authorList>
    </citation>
    <scope>NUCLEOTIDE SEQUENCE [LARGE SCALE GENOMIC DNA]</scope>
    <source>
        <strain evidence="2 3">CBP 2801</strain>
    </source>
</reference>
<evidence type="ECO:0000313" key="2">
    <source>
        <dbReference type="EMBL" id="MBB6731279.1"/>
    </source>
</evidence>
<dbReference type="InterPro" id="IPR024301">
    <property type="entry name" value="Amidase_6"/>
</dbReference>
<accession>A0A7X0SM00</accession>
<evidence type="ECO:0000313" key="3">
    <source>
        <dbReference type="Proteomes" id="UP000564644"/>
    </source>
</evidence>
<dbReference type="Pfam" id="PF12671">
    <property type="entry name" value="Amidase_6"/>
    <property type="match status" value="1"/>
</dbReference>
<proteinExistence type="predicted"/>
<dbReference type="RefSeq" id="WP_185128946.1">
    <property type="nucleotide sequence ID" value="NZ_JACJVO010000010.1"/>
</dbReference>
<sequence length="357" mass="41035">MPGQGSGWREALVEYVNARNEEDLLGPSASYRRVPDPLHRSRLLGRQAGLSRRGGASRVKPVRSEIRARLLHRSEKPSEAVCDVRLHLLHSYGAWQEERMETERIAFVRGSRGWRIDRIEPLLTENRAEAWQPEGDAEELVGYEHAVIPSVPYLNPAATQSFKSRVYAGPGAAAGRGDGWFDPSKRAARYRREEAAAYADRWWDRPNPEYEEFEVNCTNFVSQCIFAGGAPMNYTGRREAGWWYRGRDKGRELWSYSWAVANGLQSYFSHSYSHSYGLRAEAMESPKDLMPGDVICYDWSGTGLYQHNTVVTAFTPDGMPLVNANTVPSRHRYWDYRDSYAWTEQTRYRFYHIADEF</sequence>
<keyword evidence="3" id="KW-1185">Reference proteome</keyword>
<feature type="domain" description="Putative amidase" evidence="1">
    <location>
        <begin position="189"/>
        <end position="350"/>
    </location>
</feature>
<protein>
    <submittedName>
        <fullName evidence="2">Amidase domain-containing protein</fullName>
    </submittedName>
</protein>
<evidence type="ECO:0000259" key="1">
    <source>
        <dbReference type="Pfam" id="PF12671"/>
    </source>
</evidence>
<comment type="caution">
    <text evidence="2">The sequence shown here is derived from an EMBL/GenBank/DDBJ whole genome shotgun (WGS) entry which is preliminary data.</text>
</comment>
<name>A0A7X0SM00_9BACL</name>
<organism evidence="2 3">
    <name type="scientific">Cohnella zeiphila</name>
    <dbReference type="NCBI Taxonomy" id="2761120"/>
    <lineage>
        <taxon>Bacteria</taxon>
        <taxon>Bacillati</taxon>
        <taxon>Bacillota</taxon>
        <taxon>Bacilli</taxon>
        <taxon>Bacillales</taxon>
        <taxon>Paenibacillaceae</taxon>
        <taxon>Cohnella</taxon>
    </lineage>
</organism>